<feature type="compositionally biased region" description="Basic residues" evidence="1">
    <location>
        <begin position="1"/>
        <end position="11"/>
    </location>
</feature>
<proteinExistence type="predicted"/>
<feature type="region of interest" description="Disordered" evidence="1">
    <location>
        <begin position="1"/>
        <end position="27"/>
    </location>
</feature>
<evidence type="ECO:0000313" key="4">
    <source>
        <dbReference type="Proteomes" id="UP000619536"/>
    </source>
</evidence>
<dbReference type="AlphaFoldDB" id="A0A8J3EYM5"/>
<reference evidence="3" key="1">
    <citation type="journal article" date="2014" name="Int. J. Syst. Evol. Microbiol.">
        <title>Complete genome sequence of Corynebacterium casei LMG S-19264T (=DSM 44701T), isolated from a smear-ripened cheese.</title>
        <authorList>
            <consortium name="US DOE Joint Genome Institute (JGI-PGF)"/>
            <person name="Walter F."/>
            <person name="Albersmeier A."/>
            <person name="Kalinowski J."/>
            <person name="Ruckert C."/>
        </authorList>
    </citation>
    <scope>NUCLEOTIDE SEQUENCE</scope>
    <source>
        <strain evidence="3">CCM 8606</strain>
    </source>
</reference>
<gene>
    <name evidence="3" type="ORF">GCM10007377_06200</name>
</gene>
<reference evidence="3" key="2">
    <citation type="submission" date="2020-09" db="EMBL/GenBank/DDBJ databases">
        <authorList>
            <person name="Sun Q."/>
            <person name="Sedlacek I."/>
        </authorList>
    </citation>
    <scope>NUCLEOTIDE SEQUENCE</scope>
    <source>
        <strain evidence="3">CCM 8606</strain>
    </source>
</reference>
<feature type="transmembrane region" description="Helical" evidence="2">
    <location>
        <begin position="117"/>
        <end position="136"/>
    </location>
</feature>
<keyword evidence="2" id="KW-0472">Membrane</keyword>
<dbReference type="Proteomes" id="UP000619536">
    <property type="component" value="Unassembled WGS sequence"/>
</dbReference>
<organism evidence="3 4">
    <name type="scientific">Galliscardovia ingluviei</name>
    <dbReference type="NCBI Taxonomy" id="1769422"/>
    <lineage>
        <taxon>Bacteria</taxon>
        <taxon>Bacillati</taxon>
        <taxon>Actinomycetota</taxon>
        <taxon>Actinomycetes</taxon>
        <taxon>Bifidobacteriales</taxon>
        <taxon>Bifidobacteriaceae</taxon>
        <taxon>Galliscardovia</taxon>
    </lineage>
</organism>
<keyword evidence="2" id="KW-0812">Transmembrane</keyword>
<keyword evidence="2" id="KW-1133">Transmembrane helix</keyword>
<feature type="transmembrane region" description="Helical" evidence="2">
    <location>
        <begin position="92"/>
        <end position="111"/>
    </location>
</feature>
<comment type="caution">
    <text evidence="3">The sequence shown here is derived from an EMBL/GenBank/DDBJ whole genome shotgun (WGS) entry which is preliminary data.</text>
</comment>
<dbReference type="RefSeq" id="WP_188354754.1">
    <property type="nucleotide sequence ID" value="NZ_BMDH01000001.1"/>
</dbReference>
<name>A0A8J3EYM5_9BIFI</name>
<sequence length="153" mass="16846">MPNRAQRRANARRNSQETEFRARSRQGLSDEYALQQQSIRLQDGGSAQWKPTASTGQVETENHVEAVDTETLSIKNPAPVRAPRGVRGWARLCSWVLIVVAAIAFLAVMWIPGLPLWLIITVACVFGVGVLSLFFTSGDPTRNPHLDDHGTAV</sequence>
<keyword evidence="4" id="KW-1185">Reference proteome</keyword>
<dbReference type="EMBL" id="BMDH01000001">
    <property type="protein sequence ID" value="GGI13486.1"/>
    <property type="molecule type" value="Genomic_DNA"/>
</dbReference>
<accession>A0A8J3EYM5</accession>
<evidence type="ECO:0000313" key="3">
    <source>
        <dbReference type="EMBL" id="GGI13486.1"/>
    </source>
</evidence>
<protein>
    <submittedName>
        <fullName evidence="3">Membrane protein</fullName>
    </submittedName>
</protein>
<evidence type="ECO:0000256" key="1">
    <source>
        <dbReference type="SAM" id="MobiDB-lite"/>
    </source>
</evidence>
<evidence type="ECO:0000256" key="2">
    <source>
        <dbReference type="SAM" id="Phobius"/>
    </source>
</evidence>